<evidence type="ECO:0000313" key="6">
    <source>
        <dbReference type="EMBL" id="TWU31787.1"/>
    </source>
</evidence>
<evidence type="ECO:0000256" key="3">
    <source>
        <dbReference type="ARBA" id="ARBA00022801"/>
    </source>
</evidence>
<dbReference type="InterPro" id="IPR024607">
    <property type="entry name" value="Sulfatase_CS"/>
</dbReference>
<dbReference type="RefSeq" id="WP_146530748.1">
    <property type="nucleotide sequence ID" value="NZ_SJPV01000015.1"/>
</dbReference>
<organism evidence="6 7">
    <name type="scientific">Novipirellula artificiosorum</name>
    <dbReference type="NCBI Taxonomy" id="2528016"/>
    <lineage>
        <taxon>Bacteria</taxon>
        <taxon>Pseudomonadati</taxon>
        <taxon>Planctomycetota</taxon>
        <taxon>Planctomycetia</taxon>
        <taxon>Pirellulales</taxon>
        <taxon>Pirellulaceae</taxon>
        <taxon>Novipirellula</taxon>
    </lineage>
</organism>
<evidence type="ECO:0000256" key="1">
    <source>
        <dbReference type="ARBA" id="ARBA00008779"/>
    </source>
</evidence>
<dbReference type="CDD" id="cd16143">
    <property type="entry name" value="ARS_like"/>
    <property type="match status" value="1"/>
</dbReference>
<dbReference type="PANTHER" id="PTHR42693:SF53">
    <property type="entry name" value="ENDO-4-O-SULFATASE"/>
    <property type="match status" value="1"/>
</dbReference>
<keyword evidence="4" id="KW-0106">Calcium</keyword>
<dbReference type="GO" id="GO:0046872">
    <property type="term" value="F:metal ion binding"/>
    <property type="evidence" value="ECO:0007669"/>
    <property type="project" value="UniProtKB-KW"/>
</dbReference>
<dbReference type="Gene3D" id="3.40.720.10">
    <property type="entry name" value="Alkaline Phosphatase, subunit A"/>
    <property type="match status" value="1"/>
</dbReference>
<name>A0A5C6D7U6_9BACT</name>
<evidence type="ECO:0000256" key="4">
    <source>
        <dbReference type="ARBA" id="ARBA00022837"/>
    </source>
</evidence>
<dbReference type="SUPFAM" id="SSF53649">
    <property type="entry name" value="Alkaline phosphatase-like"/>
    <property type="match status" value="1"/>
</dbReference>
<dbReference type="GO" id="GO:0004065">
    <property type="term" value="F:arylsulfatase activity"/>
    <property type="evidence" value="ECO:0007669"/>
    <property type="project" value="UniProtKB-EC"/>
</dbReference>
<dbReference type="EMBL" id="SJPV01000015">
    <property type="protein sequence ID" value="TWU31787.1"/>
    <property type="molecule type" value="Genomic_DNA"/>
</dbReference>
<reference evidence="6 7" key="1">
    <citation type="submission" date="2019-02" db="EMBL/GenBank/DDBJ databases">
        <title>Deep-cultivation of Planctomycetes and their phenomic and genomic characterization uncovers novel biology.</title>
        <authorList>
            <person name="Wiegand S."/>
            <person name="Jogler M."/>
            <person name="Boedeker C."/>
            <person name="Pinto D."/>
            <person name="Vollmers J."/>
            <person name="Rivas-Marin E."/>
            <person name="Kohn T."/>
            <person name="Peeters S.H."/>
            <person name="Heuer A."/>
            <person name="Rast P."/>
            <person name="Oberbeckmann S."/>
            <person name="Bunk B."/>
            <person name="Jeske O."/>
            <person name="Meyerdierks A."/>
            <person name="Storesund J.E."/>
            <person name="Kallscheuer N."/>
            <person name="Luecker S."/>
            <person name="Lage O.M."/>
            <person name="Pohl T."/>
            <person name="Merkel B.J."/>
            <person name="Hornburger P."/>
            <person name="Mueller R.-W."/>
            <person name="Bruemmer F."/>
            <person name="Labrenz M."/>
            <person name="Spormann A.M."/>
            <person name="Op Den Camp H."/>
            <person name="Overmann J."/>
            <person name="Amann R."/>
            <person name="Jetten M.S.M."/>
            <person name="Mascher T."/>
            <person name="Medema M.H."/>
            <person name="Devos D.P."/>
            <person name="Kaster A.-K."/>
            <person name="Ovreas L."/>
            <person name="Rohde M."/>
            <person name="Galperin M.Y."/>
            <person name="Jogler C."/>
        </authorList>
    </citation>
    <scope>NUCLEOTIDE SEQUENCE [LARGE SCALE GENOMIC DNA]</scope>
    <source>
        <strain evidence="6 7">Poly41</strain>
    </source>
</reference>
<proteinExistence type="inferred from homology"/>
<protein>
    <submittedName>
        <fullName evidence="6">Arylsulfatase</fullName>
        <ecNumber evidence="6">3.1.6.1</ecNumber>
    </submittedName>
</protein>
<dbReference type="PROSITE" id="PS00149">
    <property type="entry name" value="SULFATASE_2"/>
    <property type="match status" value="1"/>
</dbReference>
<keyword evidence="7" id="KW-1185">Reference proteome</keyword>
<comment type="caution">
    <text evidence="6">The sequence shown here is derived from an EMBL/GenBank/DDBJ whole genome shotgun (WGS) entry which is preliminary data.</text>
</comment>
<dbReference type="Gene3D" id="3.30.1120.10">
    <property type="match status" value="1"/>
</dbReference>
<dbReference type="PANTHER" id="PTHR42693">
    <property type="entry name" value="ARYLSULFATASE FAMILY MEMBER"/>
    <property type="match status" value="1"/>
</dbReference>
<dbReference type="AlphaFoldDB" id="A0A5C6D7U6"/>
<dbReference type="PROSITE" id="PS00523">
    <property type="entry name" value="SULFATASE_1"/>
    <property type="match status" value="1"/>
</dbReference>
<keyword evidence="2" id="KW-0479">Metal-binding</keyword>
<evidence type="ECO:0000259" key="5">
    <source>
        <dbReference type="Pfam" id="PF00884"/>
    </source>
</evidence>
<feature type="domain" description="Sulfatase N-terminal" evidence="5">
    <location>
        <begin position="29"/>
        <end position="400"/>
    </location>
</feature>
<comment type="similarity">
    <text evidence="1">Belongs to the sulfatase family.</text>
</comment>
<dbReference type="InterPro" id="IPR000917">
    <property type="entry name" value="Sulfatase_N"/>
</dbReference>
<dbReference type="InterPro" id="IPR050738">
    <property type="entry name" value="Sulfatase"/>
</dbReference>
<sequence length="518" mass="56474">MFRFVVVLSVLFLQDGLTASLGEDSNQRPNIIVIMADDLGYGDVGCYGGTAVPTPSIDRLAAEGMRFTSGYCSASTCTPTRYSFLTGTYAFRVPGTGVAPPNAAALIPAGTTTIASQLNEAGYATAVIGKWHLGLGEKGKGPDWNGTIKPGPLELGFDHCLLLPTTNDRVPQVYVADHHVENLDPEDPLWVGNKKPFPEYQSGVELRDSLRFDSMHGHRDTVYNGIGRIGFYTGGTAARFLDEDLADRWVEHSKAWLTQHKNEPFFLFFSSHDIHAPRVTHPRFENAGTTGPRGDMIAELDWCVGQLIDHVEELGLTKQTLFVFCSDNGPVLCDDYLDGSVEHLGSHDPNGPYRGGKYNVFEAGTRTPLITRMPDVIPVGVSDEMVCTIDLAASFSNLVGQPIPKDACLDSLDQIDVLLGHSGAVGREFLVEQDNGGSGNFGLRVGHWKLVRCKTSRMLNTGLRMSWNASPPLALYDLSNDPGETSNVIDTHPEIGQQLDQRLQQIIDEGRTRSTPSL</sequence>
<dbReference type="InterPro" id="IPR017850">
    <property type="entry name" value="Alkaline_phosphatase_core_sf"/>
</dbReference>
<accession>A0A5C6D7U6</accession>
<gene>
    <name evidence="6" type="primary">atsA_124</name>
    <name evidence="6" type="ORF">Poly41_60220</name>
</gene>
<evidence type="ECO:0000313" key="7">
    <source>
        <dbReference type="Proteomes" id="UP000319143"/>
    </source>
</evidence>
<dbReference type="OrthoDB" id="9783154at2"/>
<evidence type="ECO:0000256" key="2">
    <source>
        <dbReference type="ARBA" id="ARBA00022723"/>
    </source>
</evidence>
<dbReference type="EC" id="3.1.6.1" evidence="6"/>
<keyword evidence="3 6" id="KW-0378">Hydrolase</keyword>
<dbReference type="Pfam" id="PF00884">
    <property type="entry name" value="Sulfatase"/>
    <property type="match status" value="1"/>
</dbReference>
<dbReference type="Proteomes" id="UP000319143">
    <property type="component" value="Unassembled WGS sequence"/>
</dbReference>